<evidence type="ECO:0008006" key="4">
    <source>
        <dbReference type="Google" id="ProtNLM"/>
    </source>
</evidence>
<evidence type="ECO:0000313" key="2">
    <source>
        <dbReference type="EMBL" id="UVD81699.1"/>
    </source>
</evidence>
<dbReference type="EMBL" id="CP102734">
    <property type="protein sequence ID" value="UVD81699.1"/>
    <property type="molecule type" value="Genomic_DNA"/>
</dbReference>
<dbReference type="Pfam" id="PF06646">
    <property type="entry name" value="CypI"/>
    <property type="match status" value="1"/>
</dbReference>
<evidence type="ECO:0000313" key="3">
    <source>
        <dbReference type="Proteomes" id="UP001059252"/>
    </source>
</evidence>
<keyword evidence="3" id="KW-1185">Reference proteome</keyword>
<dbReference type="NCBIfam" id="NF045838">
    <property type="entry name" value="MG289_thiam_LP"/>
    <property type="match status" value="1"/>
</dbReference>
<dbReference type="RefSeq" id="WP_258210873.1">
    <property type="nucleotide sequence ID" value="NZ_CP102734.1"/>
</dbReference>
<keyword evidence="1" id="KW-0732">Signal</keyword>
<feature type="chain" id="PRO_5045543397" description="High affinity transport system protein p37" evidence="1">
    <location>
        <begin position="24"/>
        <end position="367"/>
    </location>
</feature>
<dbReference type="InterPro" id="IPR043100">
    <property type="entry name" value="CypI_dom_II"/>
</dbReference>
<dbReference type="InterPro" id="IPR043099">
    <property type="entry name" value="CypI_dom_I"/>
</dbReference>
<evidence type="ECO:0000256" key="1">
    <source>
        <dbReference type="SAM" id="SignalP"/>
    </source>
</evidence>
<dbReference type="Gene3D" id="3.40.190.190">
    <property type="entry name" value="CypI, domain 2"/>
    <property type="match status" value="1"/>
</dbReference>
<feature type="signal peptide" evidence="1">
    <location>
        <begin position="1"/>
        <end position="23"/>
    </location>
</feature>
<protein>
    <recommendedName>
        <fullName evidence="4">High affinity transport system protein p37</fullName>
    </recommendedName>
</protein>
<dbReference type="InterPro" id="IPR010592">
    <property type="entry name" value="CypI"/>
</dbReference>
<sequence>MKLKKFLLFPLAITAIGMFIACAPQQQNEGQWQTKVTMSLNQAWWDDKDSNQNKIDEFIKIFKTEFQKLKNQNPEWSKLPDVEFSIINNTEDNLTLQNVQNNKSDFAIISSTHALNANPENRTSKAVQLKLQTLTKAFNFDDGTESDPFKIAQNMQELFDKKPFEEWELTTEQWSGSTWNFLYDTKKTVDFYRGQISIVGTEEIRKEIKAAWNAKDWNKFRNFGILHIENLKLFEKTLKEHFNNSFTSLEADKLQNPDKYSKGYLKDIGQKSGFAISLDNEAPFAWEKNKNVDAQETDKKFTTKTGEKIDFLTVTDKHLYDIGIFKKNFNSLQADLIVQTFINLAKNQQDIYGPNVGYNGYKKYVDQ</sequence>
<proteinExistence type="predicted"/>
<dbReference type="Gene3D" id="3.40.190.180">
    <property type="entry name" value="Cypl, domain I"/>
    <property type="match status" value="1"/>
</dbReference>
<dbReference type="Proteomes" id="UP001059252">
    <property type="component" value="Chromosome"/>
</dbReference>
<organism evidence="2 3">
    <name type="scientific">Mycoplasma iguanae</name>
    <dbReference type="NCBI Taxonomy" id="292461"/>
    <lineage>
        <taxon>Bacteria</taxon>
        <taxon>Bacillati</taxon>
        <taxon>Mycoplasmatota</taxon>
        <taxon>Mollicutes</taxon>
        <taxon>Mycoplasmataceae</taxon>
        <taxon>Mycoplasma</taxon>
    </lineage>
</organism>
<accession>A0ABY5RA93</accession>
<name>A0ABY5RA93_9MOLU</name>
<dbReference type="PROSITE" id="PS51257">
    <property type="entry name" value="PROKAR_LIPOPROTEIN"/>
    <property type="match status" value="1"/>
</dbReference>
<reference evidence="2" key="1">
    <citation type="submission" date="2022-08" db="EMBL/GenBank/DDBJ databases">
        <title>Complete genome of Mycoplasma iguanae type strain 2327.</title>
        <authorList>
            <person name="Spergser J."/>
        </authorList>
    </citation>
    <scope>NUCLEOTIDE SEQUENCE</scope>
    <source>
        <strain evidence="2">2327</strain>
    </source>
</reference>
<gene>
    <name evidence="2" type="ORF">NV226_00040</name>
</gene>